<evidence type="ECO:0000313" key="3">
    <source>
        <dbReference type="Proteomes" id="UP001651690"/>
    </source>
</evidence>
<accession>A0ABT1MC23</accession>
<organism evidence="2 3">
    <name type="scientific">Mycolicibacterium arenosum</name>
    <dbReference type="NCBI Taxonomy" id="2952157"/>
    <lineage>
        <taxon>Bacteria</taxon>
        <taxon>Bacillati</taxon>
        <taxon>Actinomycetota</taxon>
        <taxon>Actinomycetes</taxon>
        <taxon>Mycobacteriales</taxon>
        <taxon>Mycobacteriaceae</taxon>
        <taxon>Mycolicibacterium</taxon>
    </lineage>
</organism>
<evidence type="ECO:0000313" key="2">
    <source>
        <dbReference type="EMBL" id="MCP9276731.1"/>
    </source>
</evidence>
<reference evidence="2 3" key="1">
    <citation type="submission" date="2022-06" db="EMBL/GenBank/DDBJ databases">
        <title>Mycolicibacterium sp. CAU 1645 isolated from seawater.</title>
        <authorList>
            <person name="Kim W."/>
        </authorList>
    </citation>
    <scope>NUCLEOTIDE SEQUENCE [LARGE SCALE GENOMIC DNA]</scope>
    <source>
        <strain evidence="2 3">CAU 1645</strain>
    </source>
</reference>
<comment type="caution">
    <text evidence="2">The sequence shown here is derived from an EMBL/GenBank/DDBJ whole genome shotgun (WGS) entry which is preliminary data.</text>
</comment>
<keyword evidence="1" id="KW-0732">Signal</keyword>
<feature type="signal peptide" evidence="1">
    <location>
        <begin position="1"/>
        <end position="34"/>
    </location>
</feature>
<feature type="chain" id="PRO_5047332595" description="Porin" evidence="1">
    <location>
        <begin position="35"/>
        <end position="85"/>
    </location>
</feature>
<dbReference type="EMBL" id="JANDBD010000019">
    <property type="protein sequence ID" value="MCP9276731.1"/>
    <property type="molecule type" value="Genomic_DNA"/>
</dbReference>
<evidence type="ECO:0008006" key="4">
    <source>
        <dbReference type="Google" id="ProtNLM"/>
    </source>
</evidence>
<protein>
    <recommendedName>
        <fullName evidence="4">Porin</fullName>
    </recommendedName>
</protein>
<dbReference type="RefSeq" id="WP_255064902.1">
    <property type="nucleotide sequence ID" value="NZ_JANDBD010000019.1"/>
</dbReference>
<evidence type="ECO:0000256" key="1">
    <source>
        <dbReference type="SAM" id="SignalP"/>
    </source>
</evidence>
<keyword evidence="3" id="KW-1185">Reference proteome</keyword>
<sequence length="85" mass="8177">MNSIRKTIVGAALAGGLLLGAPVLATLAAAPASADSGIFFEDGNGGGLAVGENGVAFGNANGDGARISDDGFGFRVGGLQVNVDD</sequence>
<name>A0ABT1MC23_9MYCO</name>
<dbReference type="Proteomes" id="UP001651690">
    <property type="component" value="Unassembled WGS sequence"/>
</dbReference>
<gene>
    <name evidence="2" type="ORF">NM203_31560</name>
</gene>
<proteinExistence type="predicted"/>